<keyword evidence="4" id="KW-0804">Transcription</keyword>
<sequence length="114" mass="13113">MNPVNLLKSLADETRLKILLLILLEKECCVCELTCALEESQPKISRHLARLRQEGVLQDRRAGQWVYYSLASLPPWLLATLEGILSQHQEFLAETEHRLATMGDRPQRQQQCCN</sequence>
<evidence type="ECO:0000313" key="6">
    <source>
        <dbReference type="EMBL" id="GAA5194076.1"/>
    </source>
</evidence>
<dbReference type="Gene3D" id="1.10.10.10">
    <property type="entry name" value="Winged helix-like DNA-binding domain superfamily/Winged helix DNA-binding domain"/>
    <property type="match status" value="1"/>
</dbReference>
<feature type="domain" description="HTH arsR-type" evidence="5">
    <location>
        <begin position="1"/>
        <end position="93"/>
    </location>
</feature>
<dbReference type="SUPFAM" id="SSF46785">
    <property type="entry name" value="Winged helix' DNA-binding domain"/>
    <property type="match status" value="1"/>
</dbReference>
<evidence type="ECO:0000256" key="4">
    <source>
        <dbReference type="ARBA" id="ARBA00023163"/>
    </source>
</evidence>
<dbReference type="PANTHER" id="PTHR33154:SF18">
    <property type="entry name" value="ARSENICAL RESISTANCE OPERON REPRESSOR"/>
    <property type="match status" value="1"/>
</dbReference>
<protein>
    <submittedName>
        <fullName evidence="6">Metalloregulator ArsR/SmtB family transcription factor</fullName>
    </submittedName>
</protein>
<dbReference type="RefSeq" id="WP_345317626.1">
    <property type="nucleotide sequence ID" value="NZ_BAABLF010000028.1"/>
</dbReference>
<evidence type="ECO:0000256" key="3">
    <source>
        <dbReference type="ARBA" id="ARBA00023125"/>
    </source>
</evidence>
<keyword evidence="1" id="KW-0059">Arsenical resistance</keyword>
<evidence type="ECO:0000256" key="1">
    <source>
        <dbReference type="ARBA" id="ARBA00022849"/>
    </source>
</evidence>
<keyword evidence="3" id="KW-0238">DNA-binding</keyword>
<dbReference type="PROSITE" id="PS50987">
    <property type="entry name" value="HTH_ARSR_2"/>
    <property type="match status" value="1"/>
</dbReference>
<dbReference type="CDD" id="cd00090">
    <property type="entry name" value="HTH_ARSR"/>
    <property type="match status" value="1"/>
</dbReference>
<accession>A0ABP9SDV4</accession>
<evidence type="ECO:0000256" key="2">
    <source>
        <dbReference type="ARBA" id="ARBA00023015"/>
    </source>
</evidence>
<dbReference type="InterPro" id="IPR051081">
    <property type="entry name" value="HTH_MetalResp_TranReg"/>
</dbReference>
<comment type="caution">
    <text evidence="6">The sequence shown here is derived from an EMBL/GenBank/DDBJ whole genome shotgun (WGS) entry which is preliminary data.</text>
</comment>
<proteinExistence type="predicted"/>
<keyword evidence="2" id="KW-0805">Transcription regulation</keyword>
<dbReference type="Pfam" id="PF01022">
    <property type="entry name" value="HTH_5"/>
    <property type="match status" value="1"/>
</dbReference>
<evidence type="ECO:0000313" key="7">
    <source>
        <dbReference type="Proteomes" id="UP001501600"/>
    </source>
</evidence>
<dbReference type="SMART" id="SM00418">
    <property type="entry name" value="HTH_ARSR"/>
    <property type="match status" value="1"/>
</dbReference>
<dbReference type="InterPro" id="IPR001845">
    <property type="entry name" value="HTH_ArsR_DNA-bd_dom"/>
</dbReference>
<dbReference type="NCBIfam" id="NF007528">
    <property type="entry name" value="PRK10141.1"/>
    <property type="match status" value="1"/>
</dbReference>
<evidence type="ECO:0000259" key="5">
    <source>
        <dbReference type="PROSITE" id="PS50987"/>
    </source>
</evidence>
<dbReference type="InterPro" id="IPR036388">
    <property type="entry name" value="WH-like_DNA-bd_sf"/>
</dbReference>
<name>A0ABP9SDV4_9GAMM</name>
<reference evidence="7" key="1">
    <citation type="journal article" date="2019" name="Int. J. Syst. Evol. Microbiol.">
        <title>The Global Catalogue of Microorganisms (GCM) 10K type strain sequencing project: providing services to taxonomists for standard genome sequencing and annotation.</title>
        <authorList>
            <consortium name="The Broad Institute Genomics Platform"/>
            <consortium name="The Broad Institute Genome Sequencing Center for Infectious Disease"/>
            <person name="Wu L."/>
            <person name="Ma J."/>
        </authorList>
    </citation>
    <scope>NUCLEOTIDE SEQUENCE [LARGE SCALE GENOMIC DNA]</scope>
    <source>
        <strain evidence="7">JCM 18720</strain>
    </source>
</reference>
<dbReference type="NCBIfam" id="NF033788">
    <property type="entry name" value="HTH_metalloreg"/>
    <property type="match status" value="1"/>
</dbReference>
<gene>
    <name evidence="6" type="ORF">GCM10025772_26250</name>
</gene>
<organism evidence="6 7">
    <name type="scientific">Ferrimonas gelatinilytica</name>
    <dbReference type="NCBI Taxonomy" id="1255257"/>
    <lineage>
        <taxon>Bacteria</taxon>
        <taxon>Pseudomonadati</taxon>
        <taxon>Pseudomonadota</taxon>
        <taxon>Gammaproteobacteria</taxon>
        <taxon>Alteromonadales</taxon>
        <taxon>Ferrimonadaceae</taxon>
        <taxon>Ferrimonas</taxon>
    </lineage>
</organism>
<dbReference type="InterPro" id="IPR011991">
    <property type="entry name" value="ArsR-like_HTH"/>
</dbReference>
<dbReference type="InterPro" id="IPR036390">
    <property type="entry name" value="WH_DNA-bd_sf"/>
</dbReference>
<dbReference type="EMBL" id="BAABLF010000028">
    <property type="protein sequence ID" value="GAA5194076.1"/>
    <property type="molecule type" value="Genomic_DNA"/>
</dbReference>
<dbReference type="PANTHER" id="PTHR33154">
    <property type="entry name" value="TRANSCRIPTIONAL REGULATOR, ARSR FAMILY"/>
    <property type="match status" value="1"/>
</dbReference>
<keyword evidence="7" id="KW-1185">Reference proteome</keyword>
<dbReference type="Proteomes" id="UP001501600">
    <property type="component" value="Unassembled WGS sequence"/>
</dbReference>
<dbReference type="PRINTS" id="PR00778">
    <property type="entry name" value="HTHARSR"/>
</dbReference>